<reference evidence="2 3" key="1">
    <citation type="journal article" date="2018" name="Mycol. Prog.">
        <title>Coniella lustricola, a new species from submerged detritus.</title>
        <authorList>
            <person name="Raudabaugh D.B."/>
            <person name="Iturriaga T."/>
            <person name="Carver A."/>
            <person name="Mondo S."/>
            <person name="Pangilinan J."/>
            <person name="Lipzen A."/>
            <person name="He G."/>
            <person name="Amirebrahimi M."/>
            <person name="Grigoriev I.V."/>
            <person name="Miller A.N."/>
        </authorList>
    </citation>
    <scope>NUCLEOTIDE SEQUENCE [LARGE SCALE GENOMIC DNA]</scope>
    <source>
        <strain evidence="2 3">B22-T-1</strain>
    </source>
</reference>
<evidence type="ECO:0000256" key="1">
    <source>
        <dbReference type="SAM" id="SignalP"/>
    </source>
</evidence>
<feature type="chain" id="PRO_5015734332" description="Carbohydrate-binding domain-containing protein" evidence="1">
    <location>
        <begin position="16"/>
        <end position="243"/>
    </location>
</feature>
<dbReference type="CDD" id="cd09620">
    <property type="entry name" value="CBM9_like_3"/>
    <property type="match status" value="1"/>
</dbReference>
<dbReference type="InParanoid" id="A0A2T3AAI5"/>
<dbReference type="AlphaFoldDB" id="A0A2T3AAI5"/>
<evidence type="ECO:0008006" key="4">
    <source>
        <dbReference type="Google" id="ProtNLM"/>
    </source>
</evidence>
<keyword evidence="1" id="KW-0732">Signal</keyword>
<evidence type="ECO:0000313" key="2">
    <source>
        <dbReference type="EMBL" id="PSR88691.1"/>
    </source>
</evidence>
<gene>
    <name evidence="2" type="ORF">BD289DRAFT_366752</name>
</gene>
<keyword evidence="3" id="KW-1185">Reference proteome</keyword>
<evidence type="ECO:0000313" key="3">
    <source>
        <dbReference type="Proteomes" id="UP000241462"/>
    </source>
</evidence>
<dbReference type="EMBL" id="KZ678425">
    <property type="protein sequence ID" value="PSR88691.1"/>
    <property type="molecule type" value="Genomic_DNA"/>
</dbReference>
<accession>A0A2T3AAI5</accession>
<dbReference type="SUPFAM" id="SSF49344">
    <property type="entry name" value="CBD9-like"/>
    <property type="match status" value="1"/>
</dbReference>
<protein>
    <recommendedName>
        <fullName evidence="4">Carbohydrate-binding domain-containing protein</fullName>
    </recommendedName>
</protein>
<dbReference type="STRING" id="2025994.A0A2T3AAI5"/>
<organism evidence="2 3">
    <name type="scientific">Coniella lustricola</name>
    <dbReference type="NCBI Taxonomy" id="2025994"/>
    <lineage>
        <taxon>Eukaryota</taxon>
        <taxon>Fungi</taxon>
        <taxon>Dikarya</taxon>
        <taxon>Ascomycota</taxon>
        <taxon>Pezizomycotina</taxon>
        <taxon>Sordariomycetes</taxon>
        <taxon>Sordariomycetidae</taxon>
        <taxon>Diaporthales</taxon>
        <taxon>Schizoparmaceae</taxon>
        <taxon>Coniella</taxon>
    </lineage>
</organism>
<feature type="signal peptide" evidence="1">
    <location>
        <begin position="1"/>
        <end position="15"/>
    </location>
</feature>
<sequence>MRYLLLQFLAGVAAATSGSRLATERSHEVAVSRGVDVPSLRVPGCPAVASVSYNTSVPSTDNTPFPETKVDICYDDSFIRIKFTALQEESFYYNASVPTNGDIYDYEVMETFIYKGVNDPQTYLEFEVAPNNVTFSAFIYNPSKIRATGAAFSRFYIDDLVADQLSANTTIDRAKQLWYSNVQIPLGYFNVDEGQAKGTRWRMNFFRTVTSAETFPNQTYGAWSPPDEVNFHMTPYFGHVTFV</sequence>
<dbReference type="Proteomes" id="UP000241462">
    <property type="component" value="Unassembled WGS sequence"/>
</dbReference>
<proteinExistence type="predicted"/>
<dbReference type="Gene3D" id="2.60.40.1190">
    <property type="match status" value="1"/>
</dbReference>
<dbReference type="OrthoDB" id="61321at2759"/>
<name>A0A2T3AAI5_9PEZI</name>